<reference evidence="4 5" key="1">
    <citation type="submission" date="2020-03" db="EMBL/GenBank/DDBJ databases">
        <authorList>
            <person name="Bakhshi Ganjeh M."/>
        </authorList>
    </citation>
    <scope>NUCLEOTIDE SEQUENCE [LARGE SCALE GENOMIC DNA]</scope>
    <source>
        <strain evidence="5">Iran 50</strain>
    </source>
</reference>
<evidence type="ECO:0000256" key="2">
    <source>
        <dbReference type="ARBA" id="ARBA00022801"/>
    </source>
</evidence>
<proteinExistence type="predicted"/>
<protein>
    <submittedName>
        <fullName evidence="4">M20/M25/M40 family metallo-hydrolase</fullName>
    </submittedName>
</protein>
<gene>
    <name evidence="4" type="ORF">HC231_14760</name>
</gene>
<keyword evidence="5" id="KW-1185">Reference proteome</keyword>
<evidence type="ECO:0000256" key="1">
    <source>
        <dbReference type="ARBA" id="ARBA00001941"/>
    </source>
</evidence>
<name>A0ABX7UYT7_9GAMM</name>
<keyword evidence="2" id="KW-0378">Hydrolase</keyword>
<dbReference type="EMBL" id="CP050854">
    <property type="protein sequence ID" value="QTF10824.1"/>
    <property type="molecule type" value="Genomic_DNA"/>
</dbReference>
<dbReference type="Proteomes" id="UP000671960">
    <property type="component" value="Chromosome"/>
</dbReference>
<dbReference type="RefSeq" id="WP_208227367.1">
    <property type="nucleotide sequence ID" value="NZ_CP050854.1"/>
</dbReference>
<organism evidence="4 5">
    <name type="scientific">Brenneria izadpanahii</name>
    <dbReference type="NCBI Taxonomy" id="2722756"/>
    <lineage>
        <taxon>Bacteria</taxon>
        <taxon>Pseudomonadati</taxon>
        <taxon>Pseudomonadota</taxon>
        <taxon>Gammaproteobacteria</taxon>
        <taxon>Enterobacterales</taxon>
        <taxon>Pectobacteriaceae</taxon>
        <taxon>Brenneria</taxon>
    </lineage>
</organism>
<dbReference type="PANTHER" id="PTHR43808">
    <property type="entry name" value="ACETYLORNITHINE DEACETYLASE"/>
    <property type="match status" value="1"/>
</dbReference>
<keyword evidence="3" id="KW-0170">Cobalt</keyword>
<dbReference type="PANTHER" id="PTHR43808:SF31">
    <property type="entry name" value="N-ACETYL-L-CITRULLINE DEACETYLASE"/>
    <property type="match status" value="1"/>
</dbReference>
<sequence>MAKYVAIALRQETCYTGNAIDGKRFFPGWITERRHPLVETALAALTQDGRQPKVATYSFCTNGSHYAGEAGIATIGFGPWRENLAHVIDEYIEIEQLTRAADGYYAIIRQLRAN</sequence>
<accession>A0ABX7UYT7</accession>
<dbReference type="InterPro" id="IPR002933">
    <property type="entry name" value="Peptidase_M20"/>
</dbReference>
<evidence type="ECO:0000256" key="3">
    <source>
        <dbReference type="ARBA" id="ARBA00023285"/>
    </source>
</evidence>
<dbReference type="Pfam" id="PF01546">
    <property type="entry name" value="Peptidase_M20"/>
    <property type="match status" value="1"/>
</dbReference>
<dbReference type="Gene3D" id="3.40.630.10">
    <property type="entry name" value="Zn peptidases"/>
    <property type="match status" value="1"/>
</dbReference>
<dbReference type="SUPFAM" id="SSF53187">
    <property type="entry name" value="Zn-dependent exopeptidases"/>
    <property type="match status" value="1"/>
</dbReference>
<evidence type="ECO:0000313" key="5">
    <source>
        <dbReference type="Proteomes" id="UP000671960"/>
    </source>
</evidence>
<comment type="cofactor">
    <cofactor evidence="1">
        <name>Co(2+)</name>
        <dbReference type="ChEBI" id="CHEBI:48828"/>
    </cofactor>
</comment>
<dbReference type="InterPro" id="IPR050072">
    <property type="entry name" value="Peptidase_M20A"/>
</dbReference>
<evidence type="ECO:0000313" key="4">
    <source>
        <dbReference type="EMBL" id="QTF10824.1"/>
    </source>
</evidence>